<gene>
    <name evidence="1" type="ORF">D917_01821</name>
</gene>
<dbReference type="Proteomes" id="UP000243006">
    <property type="component" value="Unassembled WGS sequence"/>
</dbReference>
<reference evidence="1 2" key="1">
    <citation type="submission" date="2015-04" db="EMBL/GenBank/DDBJ databases">
        <title>Draft genome of the roundworm Trichinella nativa.</title>
        <authorList>
            <person name="Mitreva M."/>
        </authorList>
    </citation>
    <scope>NUCLEOTIDE SEQUENCE [LARGE SCALE GENOMIC DNA]</scope>
    <source>
        <strain evidence="1 2">ISS45</strain>
    </source>
</reference>
<proteinExistence type="predicted"/>
<accession>A0A1Y3ELL0</accession>
<evidence type="ECO:0000313" key="1">
    <source>
        <dbReference type="EMBL" id="OUC45620.1"/>
    </source>
</evidence>
<name>A0A1Y3ELL0_9BILA</name>
<comment type="caution">
    <text evidence="1">The sequence shown here is derived from an EMBL/GenBank/DDBJ whole genome shotgun (WGS) entry which is preliminary data.</text>
</comment>
<dbReference type="AlphaFoldDB" id="A0A1Y3ELL0"/>
<organism evidence="1 2">
    <name type="scientific">Trichinella nativa</name>
    <dbReference type="NCBI Taxonomy" id="6335"/>
    <lineage>
        <taxon>Eukaryota</taxon>
        <taxon>Metazoa</taxon>
        <taxon>Ecdysozoa</taxon>
        <taxon>Nematoda</taxon>
        <taxon>Enoplea</taxon>
        <taxon>Dorylaimia</taxon>
        <taxon>Trichinellida</taxon>
        <taxon>Trichinellidae</taxon>
        <taxon>Trichinella</taxon>
    </lineage>
</organism>
<evidence type="ECO:0000313" key="2">
    <source>
        <dbReference type="Proteomes" id="UP000243006"/>
    </source>
</evidence>
<protein>
    <submittedName>
        <fullName evidence="1">Uncharacterized protein</fullName>
    </submittedName>
</protein>
<sequence length="81" mass="9268">MELSRATQRIEKIDESYGGRLVSLSKQTFPTVGDVVQMQMAKDQLIQRAASALAVEVAEVKEALPQRYPKPKRNETKHWHF</sequence>
<dbReference type="EMBL" id="LVZM01008892">
    <property type="protein sequence ID" value="OUC45620.1"/>
    <property type="molecule type" value="Genomic_DNA"/>
</dbReference>